<dbReference type="AlphaFoldDB" id="X1QE14"/>
<comment type="caution">
    <text evidence="1">The sequence shown here is derived from an EMBL/GenBank/DDBJ whole genome shotgun (WGS) entry which is preliminary data.</text>
</comment>
<dbReference type="EMBL" id="BARW01000610">
    <property type="protein sequence ID" value="GAI66742.1"/>
    <property type="molecule type" value="Genomic_DNA"/>
</dbReference>
<sequence length="32" mass="3650">MTGLLEQHGFKEGETAYIEQRRLPLEVANVYG</sequence>
<feature type="non-terminal residue" evidence="1">
    <location>
        <position position="32"/>
    </location>
</feature>
<name>X1QE14_9ZZZZ</name>
<proteinExistence type="predicted"/>
<organism evidence="1">
    <name type="scientific">marine sediment metagenome</name>
    <dbReference type="NCBI Taxonomy" id="412755"/>
    <lineage>
        <taxon>unclassified sequences</taxon>
        <taxon>metagenomes</taxon>
        <taxon>ecological metagenomes</taxon>
    </lineage>
</organism>
<reference evidence="1" key="1">
    <citation type="journal article" date="2014" name="Front. Microbiol.">
        <title>High frequency of phylogenetically diverse reductive dehalogenase-homologous genes in deep subseafloor sedimentary metagenomes.</title>
        <authorList>
            <person name="Kawai M."/>
            <person name="Futagami T."/>
            <person name="Toyoda A."/>
            <person name="Takaki Y."/>
            <person name="Nishi S."/>
            <person name="Hori S."/>
            <person name="Arai W."/>
            <person name="Tsubouchi T."/>
            <person name="Morono Y."/>
            <person name="Uchiyama I."/>
            <person name="Ito T."/>
            <person name="Fujiyama A."/>
            <person name="Inagaki F."/>
            <person name="Takami H."/>
        </authorList>
    </citation>
    <scope>NUCLEOTIDE SEQUENCE</scope>
    <source>
        <strain evidence="1">Expedition CK06-06</strain>
    </source>
</reference>
<accession>X1QE14</accession>
<gene>
    <name evidence="1" type="ORF">S12H4_02471</name>
</gene>
<evidence type="ECO:0000313" key="1">
    <source>
        <dbReference type="EMBL" id="GAI66742.1"/>
    </source>
</evidence>
<protein>
    <submittedName>
        <fullName evidence="1">Uncharacterized protein</fullName>
    </submittedName>
</protein>